<dbReference type="Gene3D" id="3.50.50.60">
    <property type="entry name" value="FAD/NAD(P)-binding domain"/>
    <property type="match status" value="1"/>
</dbReference>
<keyword evidence="4" id="KW-1133">Transmembrane helix</keyword>
<evidence type="ECO:0000313" key="7">
    <source>
        <dbReference type="Proteomes" id="UP000749559"/>
    </source>
</evidence>
<keyword evidence="4" id="KW-0472">Membrane</keyword>
<dbReference type="SUPFAM" id="SSF51905">
    <property type="entry name" value="FAD/NAD(P)-binding domain"/>
    <property type="match status" value="1"/>
</dbReference>
<evidence type="ECO:0000313" key="6">
    <source>
        <dbReference type="EMBL" id="CAH1801014.1"/>
    </source>
</evidence>
<dbReference type="GO" id="GO:0016491">
    <property type="term" value="F:oxidoreductase activity"/>
    <property type="evidence" value="ECO:0007669"/>
    <property type="project" value="InterPro"/>
</dbReference>
<keyword evidence="4" id="KW-0812">Transmembrane</keyword>
<evidence type="ECO:0000256" key="2">
    <source>
        <dbReference type="ARBA" id="ARBA00023157"/>
    </source>
</evidence>
<gene>
    <name evidence="6" type="ORF">OFUS_LOCUS24843</name>
</gene>
<name>A0A8S4Q3G7_OWEFU</name>
<dbReference type="PROSITE" id="PS50092">
    <property type="entry name" value="TSP1"/>
    <property type="match status" value="2"/>
</dbReference>
<dbReference type="PRINTS" id="PR01705">
    <property type="entry name" value="TSP1REPEAT"/>
</dbReference>
<dbReference type="PANTHER" id="PTHR22906:SF21">
    <property type="entry name" value="SEMA DOMAIN-CONTAINING PROTEIN"/>
    <property type="match status" value="1"/>
</dbReference>
<dbReference type="SUPFAM" id="SSF82895">
    <property type="entry name" value="TSP-1 type 1 repeat"/>
    <property type="match status" value="2"/>
</dbReference>
<sequence length="354" mass="38296">MENAGYEQEDPNGEPQQASSTIDVPDNFQEEKDTTKERKTPWKNTCLTACLVVTVALLIAALAAFAVVLWRILVQENNVSTGGWSQEEITTAEKLYGGHGQWSRFSSCSVSCGNGLKTRTRPCILASDDCSGNWEETKVCQENPCPVNGNWGQWSGWGDCNKTCGDGGVRNRTRSCNNPSPEHGGNECPGSAVEHKTCTLPNCSTELDLGEACKPGYTCSDPNAECRDNGDGEKCTCKAAFVQKQFNNAQACTETTTRTASVLILGGGMAGVMAAKTLNEAGITDYIIIEAQPRLGGRISDIKWNGYTLEQGAAWIHGLDGNPMWDLAQKYNLSGFITDYEDYIARDANGNDVT</sequence>
<dbReference type="InterPro" id="IPR052065">
    <property type="entry name" value="Compl_asym_regulator"/>
</dbReference>
<feature type="transmembrane region" description="Helical" evidence="4">
    <location>
        <begin position="46"/>
        <end position="70"/>
    </location>
</feature>
<keyword evidence="1" id="KW-0677">Repeat</keyword>
<dbReference type="EMBL" id="CAIIXF020000012">
    <property type="protein sequence ID" value="CAH1801014.1"/>
    <property type="molecule type" value="Genomic_DNA"/>
</dbReference>
<dbReference type="InterPro" id="IPR036383">
    <property type="entry name" value="TSP1_rpt_sf"/>
</dbReference>
<dbReference type="Gene3D" id="2.20.100.10">
    <property type="entry name" value="Thrombospondin type-1 (TSP1) repeat"/>
    <property type="match status" value="2"/>
</dbReference>
<keyword evidence="2" id="KW-1015">Disulfide bond</keyword>
<evidence type="ECO:0000256" key="4">
    <source>
        <dbReference type="SAM" id="Phobius"/>
    </source>
</evidence>
<evidence type="ECO:0000256" key="3">
    <source>
        <dbReference type="SAM" id="MobiDB-lite"/>
    </source>
</evidence>
<dbReference type="OrthoDB" id="446173at2759"/>
<feature type="region of interest" description="Disordered" evidence="3">
    <location>
        <begin position="1"/>
        <end position="37"/>
    </location>
</feature>
<evidence type="ECO:0000259" key="5">
    <source>
        <dbReference type="Pfam" id="PF01593"/>
    </source>
</evidence>
<dbReference type="Proteomes" id="UP000749559">
    <property type="component" value="Unassembled WGS sequence"/>
</dbReference>
<dbReference type="InterPro" id="IPR002937">
    <property type="entry name" value="Amino_oxidase"/>
</dbReference>
<dbReference type="PANTHER" id="PTHR22906">
    <property type="entry name" value="PROPERDIN"/>
    <property type="match status" value="1"/>
</dbReference>
<dbReference type="AlphaFoldDB" id="A0A8S4Q3G7"/>
<protein>
    <recommendedName>
        <fullName evidence="5">Amine oxidase domain-containing protein</fullName>
    </recommendedName>
</protein>
<feature type="domain" description="Amine oxidase" evidence="5">
    <location>
        <begin position="269"/>
        <end position="335"/>
    </location>
</feature>
<dbReference type="FunFam" id="2.20.100.10:FF:000002">
    <property type="entry name" value="Unc-5 netrin receptor C"/>
    <property type="match status" value="1"/>
</dbReference>
<organism evidence="6 7">
    <name type="scientific">Owenia fusiformis</name>
    <name type="common">Polychaete worm</name>
    <dbReference type="NCBI Taxonomy" id="6347"/>
    <lineage>
        <taxon>Eukaryota</taxon>
        <taxon>Metazoa</taxon>
        <taxon>Spiralia</taxon>
        <taxon>Lophotrochozoa</taxon>
        <taxon>Annelida</taxon>
        <taxon>Polychaeta</taxon>
        <taxon>Sedentaria</taxon>
        <taxon>Canalipalpata</taxon>
        <taxon>Sabellida</taxon>
        <taxon>Oweniida</taxon>
        <taxon>Oweniidae</taxon>
        <taxon>Owenia</taxon>
    </lineage>
</organism>
<evidence type="ECO:0000256" key="1">
    <source>
        <dbReference type="ARBA" id="ARBA00022737"/>
    </source>
</evidence>
<keyword evidence="7" id="KW-1185">Reference proteome</keyword>
<dbReference type="Pfam" id="PF00090">
    <property type="entry name" value="TSP_1"/>
    <property type="match status" value="2"/>
</dbReference>
<accession>A0A8S4Q3G7</accession>
<proteinExistence type="predicted"/>
<reference evidence="6" key="1">
    <citation type="submission" date="2022-03" db="EMBL/GenBank/DDBJ databases">
        <authorList>
            <person name="Martin C."/>
        </authorList>
    </citation>
    <scope>NUCLEOTIDE SEQUENCE</scope>
</reference>
<dbReference type="SMART" id="SM00209">
    <property type="entry name" value="TSP1"/>
    <property type="match status" value="2"/>
</dbReference>
<dbReference type="InterPro" id="IPR000884">
    <property type="entry name" value="TSP1_rpt"/>
</dbReference>
<dbReference type="InterPro" id="IPR036188">
    <property type="entry name" value="FAD/NAD-bd_sf"/>
</dbReference>
<dbReference type="Pfam" id="PF01593">
    <property type="entry name" value="Amino_oxidase"/>
    <property type="match status" value="1"/>
</dbReference>
<comment type="caution">
    <text evidence="6">The sequence shown here is derived from an EMBL/GenBank/DDBJ whole genome shotgun (WGS) entry which is preliminary data.</text>
</comment>